<organism evidence="10 11">
    <name type="scientific">Myotis brandtii</name>
    <name type="common">Brandt's bat</name>
    <dbReference type="NCBI Taxonomy" id="109478"/>
    <lineage>
        <taxon>Eukaryota</taxon>
        <taxon>Metazoa</taxon>
        <taxon>Chordata</taxon>
        <taxon>Craniata</taxon>
        <taxon>Vertebrata</taxon>
        <taxon>Euteleostomi</taxon>
        <taxon>Mammalia</taxon>
        <taxon>Eutheria</taxon>
        <taxon>Laurasiatheria</taxon>
        <taxon>Chiroptera</taxon>
        <taxon>Yangochiroptera</taxon>
        <taxon>Vespertilionidae</taxon>
        <taxon>Myotis</taxon>
    </lineage>
</organism>
<protein>
    <recommendedName>
        <fullName evidence="6">DEP domain-containing protein 1A</fullName>
    </recommendedName>
</protein>
<dbReference type="SUPFAM" id="SSF48350">
    <property type="entry name" value="GTPase activation domain, GAP"/>
    <property type="match status" value="1"/>
</dbReference>
<dbReference type="GO" id="GO:0016702">
    <property type="term" value="F:oxidoreductase activity, acting on single donors with incorporation of molecular oxygen, incorporation of two atoms of oxygen"/>
    <property type="evidence" value="ECO:0007669"/>
    <property type="project" value="InterPro"/>
</dbReference>
<dbReference type="Gene3D" id="1.10.10.10">
    <property type="entry name" value="Winged helix-like DNA-binding domain superfamily/Winged helix DNA-binding domain"/>
    <property type="match status" value="1"/>
</dbReference>
<name>S7MKD6_MYOBR</name>
<dbReference type="CDD" id="cd04405">
    <property type="entry name" value="RhoGAP_BRCC3-like"/>
    <property type="match status" value="1"/>
</dbReference>
<dbReference type="FunFam" id="1.10.10.10:FF:000182">
    <property type="entry name" value="DEP domain-containing protein 1B isoform 1"/>
    <property type="match status" value="1"/>
</dbReference>
<dbReference type="PANTHER" id="PTHR16206:SF12">
    <property type="entry name" value="DEP DOMAIN-CONTAINING PROTEIN 1A"/>
    <property type="match status" value="1"/>
</dbReference>
<evidence type="ECO:0000259" key="9">
    <source>
        <dbReference type="PROSITE" id="PS50186"/>
    </source>
</evidence>
<dbReference type="GO" id="GO:0035556">
    <property type="term" value="P:intracellular signal transduction"/>
    <property type="evidence" value="ECO:0007669"/>
    <property type="project" value="InterPro"/>
</dbReference>
<dbReference type="GO" id="GO:0005634">
    <property type="term" value="C:nucleus"/>
    <property type="evidence" value="ECO:0007669"/>
    <property type="project" value="TreeGrafter"/>
</dbReference>
<dbReference type="GO" id="GO:0017053">
    <property type="term" value="C:transcription repressor complex"/>
    <property type="evidence" value="ECO:0007669"/>
    <property type="project" value="TreeGrafter"/>
</dbReference>
<dbReference type="SMART" id="SM00049">
    <property type="entry name" value="DEP"/>
    <property type="match status" value="1"/>
</dbReference>
<reference evidence="10 11" key="1">
    <citation type="journal article" date="2013" name="Nat. Commun.">
        <title>Genome analysis reveals insights into physiology and longevity of the Brandt's bat Myotis brandtii.</title>
        <authorList>
            <person name="Seim I."/>
            <person name="Fang X."/>
            <person name="Xiong Z."/>
            <person name="Lobanov A.V."/>
            <person name="Huang Z."/>
            <person name="Ma S."/>
            <person name="Feng Y."/>
            <person name="Turanov A.A."/>
            <person name="Zhu Y."/>
            <person name="Lenz T.L."/>
            <person name="Gerashchenko M.V."/>
            <person name="Fan D."/>
            <person name="Hee Yim S."/>
            <person name="Yao X."/>
            <person name="Jordan D."/>
            <person name="Xiong Y."/>
            <person name="Ma Y."/>
            <person name="Lyapunov A.N."/>
            <person name="Chen G."/>
            <person name="Kulakova O.I."/>
            <person name="Sun Y."/>
            <person name="Lee S.G."/>
            <person name="Bronson R.T."/>
            <person name="Moskalev A.A."/>
            <person name="Sunyaev S.R."/>
            <person name="Zhang G."/>
            <person name="Krogh A."/>
            <person name="Wang J."/>
            <person name="Gladyshev V.N."/>
        </authorList>
    </citation>
    <scope>NUCLEOTIDE SEQUENCE [LARGE SCALE GENOMIC DNA]</scope>
</reference>
<dbReference type="InterPro" id="IPR000591">
    <property type="entry name" value="DEP_dom"/>
</dbReference>
<evidence type="ECO:0000256" key="7">
    <source>
        <dbReference type="PIRSR" id="PIRSR604294-1"/>
    </source>
</evidence>
<dbReference type="Pfam" id="PF03055">
    <property type="entry name" value="RPE65"/>
    <property type="match status" value="1"/>
</dbReference>
<gene>
    <name evidence="10" type="ORF">D623_10006242</name>
</gene>
<evidence type="ECO:0000313" key="10">
    <source>
        <dbReference type="EMBL" id="EPQ04586.1"/>
    </source>
</evidence>
<feature type="binding site" evidence="7">
    <location>
        <position position="1018"/>
    </location>
    <ligand>
        <name>Fe cation</name>
        <dbReference type="ChEBI" id="CHEBI:24875"/>
        <note>catalytic</note>
    </ligand>
</feature>
<dbReference type="Gene3D" id="1.10.555.10">
    <property type="entry name" value="Rho GTPase activation protein"/>
    <property type="match status" value="1"/>
</dbReference>
<evidence type="ECO:0000256" key="3">
    <source>
        <dbReference type="ARBA" id="ARBA00022723"/>
    </source>
</evidence>
<keyword evidence="2" id="KW-0343">GTPase activation</keyword>
<accession>S7MKD6</accession>
<dbReference type="InterPro" id="IPR036390">
    <property type="entry name" value="WH_DNA-bd_sf"/>
</dbReference>
<evidence type="ECO:0000256" key="4">
    <source>
        <dbReference type="ARBA" id="ARBA00023004"/>
    </source>
</evidence>
<feature type="domain" description="DEP" evidence="9">
    <location>
        <begin position="24"/>
        <end position="108"/>
    </location>
</feature>
<evidence type="ECO:0000256" key="8">
    <source>
        <dbReference type="RuleBase" id="RU003799"/>
    </source>
</evidence>
<feature type="binding site" evidence="7">
    <location>
        <position position="957"/>
    </location>
    <ligand>
        <name>Fe cation</name>
        <dbReference type="ChEBI" id="CHEBI:24875"/>
        <note>catalytic</note>
    </ligand>
</feature>
<keyword evidence="4 7" id="KW-0408">Iron</keyword>
<evidence type="ECO:0000256" key="1">
    <source>
        <dbReference type="ARBA" id="ARBA00006787"/>
    </source>
</evidence>
<comment type="function">
    <text evidence="5">May be involved in transcriptional regulation as a transcriptional corepressor. The DEPDC1A-ZNF224 complex may play a critical role in bladder carcinogenesis by repressing the transcription of the A20 gene, leading to transport of NF-KB protein into the nucleus, resulting in suppression of apoptosis of bladder cancer cells.</text>
</comment>
<sequence length="1310" mass="150213">MENRSVPPGPYRATKLWNEVTTSFRAGMPLRKHRQHFKKYGNCFTAGEAVDWLYDLLRNNNNFGPEVTRQQTIQLLRKFLKNHVIEDIKGRWGSENLYDNGQLFRFPANSPLKTLPRRHPELRKNSIENFSKDKDSIFKLRNLSRRTPKKHGLQFSQENTENMNCEIINEDQENSVDNREISQKDIEEVWRYIILNYLQTILGVSSLEEVINPKQVIPQYIMYNMTNTSKHGVVVLQDKSDDLPHWVLSAMKCLANWPRSNDMNNPTYVGFERDVFRTIADYFLDLPEPLLTFEYYELFVNILVVCGYITVSDRPSGIHKIQDDLQSSKILHLNSLNSFKSTECLLLSLLRKDKNKEESNTTERLQISDHGFQEKCVKKVQLVDLKNRRASANDIIGGSCHSLIGLSSMHALSSNIKPRCYSLEGIIDLPGSSCKEVSSVIHQSILNIEGQNNKQFLESEIKQESIMNLHSEESIQKPLCVGFKRTSTMTVQDQEELYNGKSKSRQLCRSQSLLLRSSTKRNSYINMPVAEIIMKPNLGQGSTSVQTAMEGEHGEFSATINKRLCKSTIELSGNSLPSASSILTGTQSLLQPHLERVAINALQLCCLLLPPPNRRKLQLLMRMISRMSQNVDMPQLHDAMGTRSLMIHTFSRCVLCCAEEVDLDELLAARLVSFLMDHHQEILQVPSYLQAAVEKHLDYLRRGLIKNPGDGLIAPLPTYSYCMQISAQEFDEQKVSTSQDAIAELLENIIKSKSLPLKEKRKKLKQFQKEYPQIYQKRFPTTESEAALFGDKPTIKQPMLILRKPKFRSRIPFWLTGSLLRCGPGLFEVGSEPFYHLFDGQALLHKFDFKEGHVTYHRRFIRTDAYVRAMTEKRIVITEFGTCAFPDPCKNIFSRFFSYFRGVEITDNALVNIYPVGEDYYACTETNFITKINPETLETIKQVDLCNYVSVNGATAHPHIESDGTVYNIGNCFGKNFSIAYNIVKIPPLQADKEDPISKSEVVVQFPCSERFKPSYVHSFGLTPNYIVFVETPVKINLFKFLSSWSLWGANYMDCFESNETMGVWLHVADKKRRKYLNNKYRTSPFNLFHHINTYEDNEFLIVDLCCWKGFEFVYNYLYLANLRENWEEVKKNASKAPQPEVRRYVLPLNIDKADTGKNLVTLPNTTATAILCSDETIWLEPEVLFAGPRQAFEFPQINYQKYGGKPYTYTYGLGLNHFVPDRLCKLNVKTKETWVWQEPDSYPSEPIFVSHPEALEEDDGVVLSVVVSPGTGQKPAYLLILNAKDLSEVARAEVEINIPVTFHGLFKKS</sequence>
<comment type="cofactor">
    <cofactor evidence="7">
        <name>Fe(2+)</name>
        <dbReference type="ChEBI" id="CHEBI:29033"/>
    </cofactor>
    <text evidence="7">Binds 1 Fe(2+) ion per subunit.</text>
</comment>
<dbReference type="eggNOG" id="ENOG502QR00">
    <property type="taxonomic scope" value="Eukaryota"/>
</dbReference>
<dbReference type="InterPro" id="IPR004294">
    <property type="entry name" value="Carotenoid_Oase"/>
</dbReference>
<proteinExistence type="inferred from homology"/>
<comment type="similarity">
    <text evidence="1 8">Belongs to the carotenoid oxygenase family.</text>
</comment>
<dbReference type="EMBL" id="KE161584">
    <property type="protein sequence ID" value="EPQ04586.1"/>
    <property type="molecule type" value="Genomic_DNA"/>
</dbReference>
<evidence type="ECO:0000256" key="2">
    <source>
        <dbReference type="ARBA" id="ARBA00022468"/>
    </source>
</evidence>
<dbReference type="PROSITE" id="PS50186">
    <property type="entry name" value="DEP"/>
    <property type="match status" value="1"/>
</dbReference>
<dbReference type="InterPro" id="IPR036388">
    <property type="entry name" value="WH-like_DNA-bd_sf"/>
</dbReference>
<evidence type="ECO:0000313" key="11">
    <source>
        <dbReference type="Proteomes" id="UP000052978"/>
    </source>
</evidence>
<keyword evidence="11" id="KW-1185">Reference proteome</keyword>
<feature type="binding site" evidence="7">
    <location>
        <position position="1090"/>
    </location>
    <ligand>
        <name>Fe cation</name>
        <dbReference type="ChEBI" id="CHEBI:24875"/>
        <note>catalytic</note>
    </ligand>
</feature>
<evidence type="ECO:0000256" key="6">
    <source>
        <dbReference type="ARBA" id="ARBA00069599"/>
    </source>
</evidence>
<dbReference type="PANTHER" id="PTHR16206">
    <property type="entry name" value="DEP DOMAIN-CONTAINING"/>
    <property type="match status" value="1"/>
</dbReference>
<dbReference type="FunFam" id="1.10.555.10:FF:000038">
    <property type="entry name" value="DEP domain-containing protein 1A isoform X1"/>
    <property type="match status" value="1"/>
</dbReference>
<evidence type="ECO:0000256" key="5">
    <source>
        <dbReference type="ARBA" id="ARBA00055549"/>
    </source>
</evidence>
<dbReference type="GO" id="GO:0046872">
    <property type="term" value="F:metal ion binding"/>
    <property type="evidence" value="ECO:0007669"/>
    <property type="project" value="UniProtKB-KW"/>
</dbReference>
<feature type="binding site" evidence="7">
    <location>
        <position position="1304"/>
    </location>
    <ligand>
        <name>Fe cation</name>
        <dbReference type="ChEBI" id="CHEBI:24875"/>
        <note>catalytic</note>
    </ligand>
</feature>
<dbReference type="Pfam" id="PF00610">
    <property type="entry name" value="DEP"/>
    <property type="match status" value="1"/>
</dbReference>
<dbReference type="Proteomes" id="UP000052978">
    <property type="component" value="Unassembled WGS sequence"/>
</dbReference>
<keyword evidence="3 7" id="KW-0479">Metal-binding</keyword>
<dbReference type="GO" id="GO:0005096">
    <property type="term" value="F:GTPase activator activity"/>
    <property type="evidence" value="ECO:0007669"/>
    <property type="project" value="UniProtKB-KW"/>
</dbReference>
<dbReference type="SUPFAM" id="SSF46785">
    <property type="entry name" value="Winged helix' DNA-binding domain"/>
    <property type="match status" value="1"/>
</dbReference>
<dbReference type="InterPro" id="IPR008936">
    <property type="entry name" value="Rho_GTPase_activation_prot"/>
</dbReference>